<evidence type="ECO:0000259" key="1">
    <source>
        <dbReference type="PROSITE" id="PS51186"/>
    </source>
</evidence>
<name>A0ABV9W440_9ACTN</name>
<dbReference type="InterPro" id="IPR000182">
    <property type="entry name" value="GNAT_dom"/>
</dbReference>
<dbReference type="PANTHER" id="PTHR43792">
    <property type="entry name" value="GNAT FAMILY, PUTATIVE (AFU_ORTHOLOGUE AFUA_3G00765)-RELATED-RELATED"/>
    <property type="match status" value="1"/>
</dbReference>
<dbReference type="RefSeq" id="WP_380121754.1">
    <property type="nucleotide sequence ID" value="NZ_JBHSIU010000046.1"/>
</dbReference>
<organism evidence="2 3">
    <name type="scientific">Dactylosporangium cerinum</name>
    <dbReference type="NCBI Taxonomy" id="1434730"/>
    <lineage>
        <taxon>Bacteria</taxon>
        <taxon>Bacillati</taxon>
        <taxon>Actinomycetota</taxon>
        <taxon>Actinomycetes</taxon>
        <taxon>Micromonosporales</taxon>
        <taxon>Micromonosporaceae</taxon>
        <taxon>Dactylosporangium</taxon>
    </lineage>
</organism>
<keyword evidence="2" id="KW-0012">Acyltransferase</keyword>
<dbReference type="PROSITE" id="PS51186">
    <property type="entry name" value="GNAT"/>
    <property type="match status" value="1"/>
</dbReference>
<dbReference type="PANTHER" id="PTHR43792:SF1">
    <property type="entry name" value="N-ACETYLTRANSFERASE DOMAIN-CONTAINING PROTEIN"/>
    <property type="match status" value="1"/>
</dbReference>
<reference evidence="3" key="1">
    <citation type="journal article" date="2019" name="Int. J. Syst. Evol. Microbiol.">
        <title>The Global Catalogue of Microorganisms (GCM) 10K type strain sequencing project: providing services to taxonomists for standard genome sequencing and annotation.</title>
        <authorList>
            <consortium name="The Broad Institute Genomics Platform"/>
            <consortium name="The Broad Institute Genome Sequencing Center for Infectious Disease"/>
            <person name="Wu L."/>
            <person name="Ma J."/>
        </authorList>
    </citation>
    <scope>NUCLEOTIDE SEQUENCE [LARGE SCALE GENOMIC DNA]</scope>
    <source>
        <strain evidence="3">CGMCC 4.7152</strain>
    </source>
</reference>
<feature type="domain" description="N-acetyltransferase" evidence="1">
    <location>
        <begin position="8"/>
        <end position="169"/>
    </location>
</feature>
<dbReference type="GO" id="GO:0016746">
    <property type="term" value="F:acyltransferase activity"/>
    <property type="evidence" value="ECO:0007669"/>
    <property type="project" value="UniProtKB-KW"/>
</dbReference>
<dbReference type="Proteomes" id="UP001595912">
    <property type="component" value="Unassembled WGS sequence"/>
</dbReference>
<keyword evidence="2" id="KW-0808">Transferase</keyword>
<evidence type="ECO:0000313" key="2">
    <source>
        <dbReference type="EMBL" id="MFC5003067.1"/>
    </source>
</evidence>
<protein>
    <submittedName>
        <fullName evidence="2">GNAT family N-acetyltransferase</fullName>
        <ecNumber evidence="2">2.3.-.-</ecNumber>
    </submittedName>
</protein>
<dbReference type="EMBL" id="JBHSIU010000046">
    <property type="protein sequence ID" value="MFC5003067.1"/>
    <property type="molecule type" value="Genomic_DNA"/>
</dbReference>
<dbReference type="SUPFAM" id="SSF55729">
    <property type="entry name" value="Acyl-CoA N-acyltransferases (Nat)"/>
    <property type="match status" value="1"/>
</dbReference>
<keyword evidence="3" id="KW-1185">Reference proteome</keyword>
<accession>A0ABV9W440</accession>
<comment type="caution">
    <text evidence="2">The sequence shown here is derived from an EMBL/GenBank/DDBJ whole genome shotgun (WGS) entry which is preliminary data.</text>
</comment>
<gene>
    <name evidence="2" type="ORF">ACFPIJ_35205</name>
</gene>
<sequence>MTLRTERLIMRRWRESDRVPFAALNADPETMRYFPATLDRAASDAMIESIEARFDRHGFGFWALEVAATGAFIGLTGLNPLPDGLPGAGQLEVGWRLARHAWHQGYATEAARAALAIAFDNLGRTEIWSLTAVLNEPSRAVMRRLGLTEAARFDHPRIPPGDPLRLQVAYHGTRDNCLHPP</sequence>
<dbReference type="InterPro" id="IPR051531">
    <property type="entry name" value="N-acetyltransferase"/>
</dbReference>
<proteinExistence type="predicted"/>
<dbReference type="Pfam" id="PF13302">
    <property type="entry name" value="Acetyltransf_3"/>
    <property type="match status" value="1"/>
</dbReference>
<evidence type="ECO:0000313" key="3">
    <source>
        <dbReference type="Proteomes" id="UP001595912"/>
    </source>
</evidence>
<dbReference type="Gene3D" id="3.40.630.30">
    <property type="match status" value="1"/>
</dbReference>
<dbReference type="InterPro" id="IPR016181">
    <property type="entry name" value="Acyl_CoA_acyltransferase"/>
</dbReference>
<dbReference type="EC" id="2.3.-.-" evidence="2"/>